<sequence>MREWKPQHFLPRVVTGRALLSRRQHRDLLAAPNFRHDIGLPQQPRPNLTVGPAPIWPIAGGTKKAICSPRLEQLASPRVGDTTQPTSVVEIGSVSRSALKARPSARIVEMSHPKVTYMVGLTVEMQDSLGGPFKERMRSRIVDTLGTSYAELALGPRASDMRQFYQQQDTQMPFEPFPGGPGAPGGPVGPAGPGSGTGLSQSTPRSRSREERQQWEAERSRPKRDFTVYQRVPERKSVPYKRLLPRLEVLSTPSERYRTKSEDNAWDPYKASLREGEDCGGPGEIGEVGSSEIIPPR</sequence>
<dbReference type="Pfam" id="PF14912">
    <property type="entry name" value="THEG"/>
    <property type="match status" value="1"/>
</dbReference>
<protein>
    <submittedName>
        <fullName evidence="2">Testicular haploid expressed gene protein</fullName>
    </submittedName>
</protein>
<comment type="caution">
    <text evidence="2">The sequence shown here is derived from an EMBL/GenBank/DDBJ whole genome shotgun (WGS) entry which is preliminary data.</text>
</comment>
<accession>A0AAE1LGC2</accession>
<proteinExistence type="predicted"/>
<gene>
    <name evidence="2" type="ORF">KUF71_007925</name>
</gene>
<name>A0AAE1LGC2_9NEOP</name>
<dbReference type="Proteomes" id="UP001219518">
    <property type="component" value="Unassembled WGS sequence"/>
</dbReference>
<evidence type="ECO:0000313" key="2">
    <source>
        <dbReference type="EMBL" id="KAK3918678.1"/>
    </source>
</evidence>
<keyword evidence="3" id="KW-1185">Reference proteome</keyword>
<dbReference type="AlphaFoldDB" id="A0AAE1LGC2"/>
<evidence type="ECO:0000256" key="1">
    <source>
        <dbReference type="SAM" id="MobiDB-lite"/>
    </source>
</evidence>
<dbReference type="SMART" id="SM00705">
    <property type="entry name" value="THEG"/>
    <property type="match status" value="3"/>
</dbReference>
<dbReference type="EMBL" id="JAHWGI010000960">
    <property type="protein sequence ID" value="KAK3918678.1"/>
    <property type="molecule type" value="Genomic_DNA"/>
</dbReference>
<organism evidence="2 3">
    <name type="scientific">Frankliniella fusca</name>
    <dbReference type="NCBI Taxonomy" id="407009"/>
    <lineage>
        <taxon>Eukaryota</taxon>
        <taxon>Metazoa</taxon>
        <taxon>Ecdysozoa</taxon>
        <taxon>Arthropoda</taxon>
        <taxon>Hexapoda</taxon>
        <taxon>Insecta</taxon>
        <taxon>Pterygota</taxon>
        <taxon>Neoptera</taxon>
        <taxon>Paraneoptera</taxon>
        <taxon>Thysanoptera</taxon>
        <taxon>Terebrantia</taxon>
        <taxon>Thripoidea</taxon>
        <taxon>Thripidae</taxon>
        <taxon>Frankliniella</taxon>
    </lineage>
</organism>
<evidence type="ECO:0000313" key="3">
    <source>
        <dbReference type="Proteomes" id="UP001219518"/>
    </source>
</evidence>
<reference evidence="2" key="2">
    <citation type="journal article" date="2023" name="BMC Genomics">
        <title>Pest status, molecular evolution, and epigenetic factors derived from the genome assembly of Frankliniella fusca, a thysanopteran phytovirus vector.</title>
        <authorList>
            <person name="Catto M.A."/>
            <person name="Labadie P.E."/>
            <person name="Jacobson A.L."/>
            <person name="Kennedy G.G."/>
            <person name="Srinivasan R."/>
            <person name="Hunt B.G."/>
        </authorList>
    </citation>
    <scope>NUCLEOTIDE SEQUENCE</scope>
    <source>
        <strain evidence="2">PL_HMW_Pooled</strain>
    </source>
</reference>
<reference evidence="2" key="1">
    <citation type="submission" date="2021-07" db="EMBL/GenBank/DDBJ databases">
        <authorList>
            <person name="Catto M.A."/>
            <person name="Jacobson A."/>
            <person name="Kennedy G."/>
            <person name="Labadie P."/>
            <person name="Hunt B.G."/>
            <person name="Srinivasan R."/>
        </authorList>
    </citation>
    <scope>NUCLEOTIDE SEQUENCE</scope>
    <source>
        <strain evidence="2">PL_HMW_Pooled</strain>
        <tissue evidence="2">Head</tissue>
    </source>
</reference>
<dbReference type="InterPro" id="IPR006623">
    <property type="entry name" value="THEG"/>
</dbReference>
<feature type="region of interest" description="Disordered" evidence="1">
    <location>
        <begin position="171"/>
        <end position="230"/>
    </location>
</feature>
<feature type="compositionally biased region" description="Basic and acidic residues" evidence="1">
    <location>
        <begin position="207"/>
        <end position="230"/>
    </location>
</feature>
<feature type="compositionally biased region" description="Gly residues" evidence="1">
    <location>
        <begin position="182"/>
        <end position="197"/>
    </location>
</feature>
<feature type="region of interest" description="Disordered" evidence="1">
    <location>
        <begin position="268"/>
        <end position="297"/>
    </location>
</feature>